<evidence type="ECO:0000313" key="1">
    <source>
        <dbReference type="EMBL" id="KAI0030356.1"/>
    </source>
</evidence>
<reference evidence="1" key="1">
    <citation type="submission" date="2021-02" db="EMBL/GenBank/DDBJ databases">
        <authorList>
            <consortium name="DOE Joint Genome Institute"/>
            <person name="Ahrendt S."/>
            <person name="Looney B.P."/>
            <person name="Miyauchi S."/>
            <person name="Morin E."/>
            <person name="Drula E."/>
            <person name="Courty P.E."/>
            <person name="Chicoki N."/>
            <person name="Fauchery L."/>
            <person name="Kohler A."/>
            <person name="Kuo A."/>
            <person name="Labutti K."/>
            <person name="Pangilinan J."/>
            <person name="Lipzen A."/>
            <person name="Riley R."/>
            <person name="Andreopoulos W."/>
            <person name="He G."/>
            <person name="Johnson J."/>
            <person name="Barry K.W."/>
            <person name="Grigoriev I.V."/>
            <person name="Nagy L."/>
            <person name="Hibbett D."/>
            <person name="Henrissat B."/>
            <person name="Matheny P.B."/>
            <person name="Labbe J."/>
            <person name="Martin F."/>
        </authorList>
    </citation>
    <scope>NUCLEOTIDE SEQUENCE</scope>
    <source>
        <strain evidence="1">EC-137</strain>
    </source>
</reference>
<proteinExistence type="predicted"/>
<gene>
    <name evidence="1" type="ORF">K488DRAFT_54449</name>
</gene>
<evidence type="ECO:0000313" key="2">
    <source>
        <dbReference type="Proteomes" id="UP000814128"/>
    </source>
</evidence>
<keyword evidence="2" id="KW-1185">Reference proteome</keyword>
<reference evidence="1" key="2">
    <citation type="journal article" date="2022" name="New Phytol.">
        <title>Evolutionary transition to the ectomycorrhizal habit in the genomes of a hyperdiverse lineage of mushroom-forming fungi.</title>
        <authorList>
            <person name="Looney B."/>
            <person name="Miyauchi S."/>
            <person name="Morin E."/>
            <person name="Drula E."/>
            <person name="Courty P.E."/>
            <person name="Kohler A."/>
            <person name="Kuo A."/>
            <person name="LaButti K."/>
            <person name="Pangilinan J."/>
            <person name="Lipzen A."/>
            <person name="Riley R."/>
            <person name="Andreopoulos W."/>
            <person name="He G."/>
            <person name="Johnson J."/>
            <person name="Nolan M."/>
            <person name="Tritt A."/>
            <person name="Barry K.W."/>
            <person name="Grigoriev I.V."/>
            <person name="Nagy L.G."/>
            <person name="Hibbett D."/>
            <person name="Henrissat B."/>
            <person name="Matheny P.B."/>
            <person name="Labbe J."/>
            <person name="Martin F.M."/>
        </authorList>
    </citation>
    <scope>NUCLEOTIDE SEQUENCE</scope>
    <source>
        <strain evidence="1">EC-137</strain>
    </source>
</reference>
<comment type="caution">
    <text evidence="1">The sequence shown here is derived from an EMBL/GenBank/DDBJ whole genome shotgun (WGS) entry which is preliminary data.</text>
</comment>
<dbReference type="EMBL" id="MU273626">
    <property type="protein sequence ID" value="KAI0030356.1"/>
    <property type="molecule type" value="Genomic_DNA"/>
</dbReference>
<organism evidence="1 2">
    <name type="scientific">Vararia minispora EC-137</name>
    <dbReference type="NCBI Taxonomy" id="1314806"/>
    <lineage>
        <taxon>Eukaryota</taxon>
        <taxon>Fungi</taxon>
        <taxon>Dikarya</taxon>
        <taxon>Basidiomycota</taxon>
        <taxon>Agaricomycotina</taxon>
        <taxon>Agaricomycetes</taxon>
        <taxon>Russulales</taxon>
        <taxon>Lachnocladiaceae</taxon>
        <taxon>Vararia</taxon>
    </lineage>
</organism>
<name>A0ACB8QEV6_9AGAM</name>
<protein>
    <submittedName>
        <fullName evidence="1">Exocyst complex component Sec5-domain-containing protein</fullName>
    </submittedName>
</protein>
<accession>A0ACB8QEV6</accession>
<dbReference type="Proteomes" id="UP000814128">
    <property type="component" value="Unassembled WGS sequence"/>
</dbReference>
<sequence>MPRLNFSTDEALLLEAYKLSSLSPTSWEEVEHEDSLSGEVATPSSAQDTERDVGDPLGIGASIDLRNMDMETRASVSISSKSFDPKAFLSIVHPNATYQDLNAGIAHLRTSIDSRSEAIRVLVEDHFDRFVAVKASTDALYAEMREGLLSEASDYASRPLRDELKQAAAKANQVFLPVLENANKAERLRTTLGVFDRSKFFFNLPAQILEYMQAGRYDAAMRDYKKGKFLLESRPGQLLPIAGTKDSRSAAVVEKQQKRILDKVWGTVEKTMAELHSALLAQLQEATRSVEEQEKTLEILTEVEMPSDPVWTYFDAQHKFIVERMRKVYQLSIAGIQSTSFLQVPFICAQSGLEHRLQQKTGPGTEPKLATQLQMCMAALKSGQSDAAIGKSHGHEVWQATVDMVKAISECMMSTLPSFWRISRGYMDGKYRRSGASNSRRSPSQVRTMALEIVKLYISLLSEYFVFSDMAVRSPSLSADSMPSNLPENSNSLATGHYLIKILAEIQETVNEVNALDISAETSASLKNLLESAQWRFDDILMHTWIRDAKLLHNLETWVASPTESHTTSYLTDIQVFQKHQTTTAFKLAGGVDLAVSTAKLGRQHPIASEFVAKITRAFLDSLYAILDGLVIVATGATLDAVQVAGMTDPVAAPSTKGGTNLLEMLDMTDIANRTLLVVSNFGYLKRVQLPLMFSQLETAFNVNMDMDRQTLMTVVRELDKSLFNGYVKPKAALICDRLRRGILDPSMDWFKTPPPKDVRPYMYDTLMCLVGVHAQVTAVAPPLLERTLHALIEDLFTTALQCFQQIPRFSMGGMLAATLEIEFMHQTLGQQYISAVAEETLKAVYTEISKSYKKPGPGEENGLQEQLNGVRKTLMEKKRATGLEFLCFRPNKTEAEREKERELRKEKERQRTKSESTSVRERERELSGGSERREKDGRPERTRRPREQ</sequence>